<comment type="caution">
    <text evidence="1">The sequence shown here is derived from an EMBL/GenBank/DDBJ whole genome shotgun (WGS) entry which is preliminary data.</text>
</comment>
<dbReference type="Proteomes" id="UP000569951">
    <property type="component" value="Unassembled WGS sequence"/>
</dbReference>
<reference evidence="1 2" key="1">
    <citation type="submission" date="2020-08" db="EMBL/GenBank/DDBJ databases">
        <title>Genomic Encyclopedia of Type Strains, Phase IV (KMG-IV): sequencing the most valuable type-strain genomes for metagenomic binning, comparative biology and taxonomic classification.</title>
        <authorList>
            <person name="Goeker M."/>
        </authorList>
    </citation>
    <scope>NUCLEOTIDE SEQUENCE [LARGE SCALE GENOMIC DNA]</scope>
    <source>
        <strain evidence="1 2">DSM 21458</strain>
    </source>
</reference>
<dbReference type="EMBL" id="JACHHG010000007">
    <property type="protein sequence ID" value="MBB6098676.1"/>
    <property type="molecule type" value="Genomic_DNA"/>
</dbReference>
<name>A0A841I0P9_9DEIO</name>
<protein>
    <submittedName>
        <fullName evidence="1">Uncharacterized protein</fullName>
    </submittedName>
</protein>
<accession>A0A841I0P9</accession>
<dbReference type="AlphaFoldDB" id="A0A841I0P9"/>
<evidence type="ECO:0000313" key="2">
    <source>
        <dbReference type="Proteomes" id="UP000569951"/>
    </source>
</evidence>
<proteinExistence type="predicted"/>
<gene>
    <name evidence="1" type="ORF">HNR42_002111</name>
</gene>
<keyword evidence="2" id="KW-1185">Reference proteome</keyword>
<organism evidence="1 2">
    <name type="scientific">Deinobacterium chartae</name>
    <dbReference type="NCBI Taxonomy" id="521158"/>
    <lineage>
        <taxon>Bacteria</taxon>
        <taxon>Thermotogati</taxon>
        <taxon>Deinococcota</taxon>
        <taxon>Deinococci</taxon>
        <taxon>Deinococcales</taxon>
        <taxon>Deinococcaceae</taxon>
        <taxon>Deinobacterium</taxon>
    </lineage>
</organism>
<dbReference type="RefSeq" id="WP_183987336.1">
    <property type="nucleotide sequence ID" value="NZ_JACHHG010000007.1"/>
</dbReference>
<sequence length="380" mass="42783">MQLRAVADMRANDWPDSEDGRYAARYLTPLAHEGTRAYVTNAHADLYALGNDEVVLPVAVPRGEGPGDSYVLSPYTHYVLYAREELRRETHPVLSALLSPALGAAGRALLAAGFDRAAQANAWLLSTNLYPPALRADHLPPMLHRLLEAFPDRPILFRSLDAHHNPGLLRALEALGCDLLFSRRVYYQDVTTARVRQRKQVRVDLARLRRSPYQEVAGPDFSDADLERARELYGRLYLEKYSRHNPQFTARFFRLARDGALLKLIGYRSPQGRLDAVLGYYVRGAVMTQPIFGYDTALPQSAGLYPLLSARVILEGQRLQLRVNASAGVGPFKRLRGGEPALEYHAVYTRHLPARQRRVWQALRAFLDRAAVPFIERGGY</sequence>
<evidence type="ECO:0000313" key="1">
    <source>
        <dbReference type="EMBL" id="MBB6098676.1"/>
    </source>
</evidence>